<dbReference type="EMBL" id="PXYI01000003">
    <property type="protein sequence ID" value="PSJ40644.1"/>
    <property type="molecule type" value="Genomic_DNA"/>
</dbReference>
<dbReference type="SUPFAM" id="SSF51197">
    <property type="entry name" value="Clavaminate synthase-like"/>
    <property type="match status" value="1"/>
</dbReference>
<dbReference type="GO" id="GO:0016706">
    <property type="term" value="F:2-oxoglutarate-dependent dioxygenase activity"/>
    <property type="evidence" value="ECO:0007669"/>
    <property type="project" value="UniProtKB-ARBA"/>
</dbReference>
<dbReference type="AlphaFoldDB" id="A0A2P7QRQ8"/>
<dbReference type="PANTHER" id="PTHR20883:SF15">
    <property type="entry name" value="PHYTANOYL-COA DIOXYGENASE DOMAIN-CONTAINING PROTEIN 1"/>
    <property type="match status" value="1"/>
</dbReference>
<dbReference type="Proteomes" id="UP000241167">
    <property type="component" value="Unassembled WGS sequence"/>
</dbReference>
<dbReference type="Pfam" id="PF05721">
    <property type="entry name" value="PhyH"/>
    <property type="match status" value="1"/>
</dbReference>
<gene>
    <name evidence="3" type="ORF">C7I55_10015</name>
</gene>
<evidence type="ECO:0000256" key="2">
    <source>
        <dbReference type="ARBA" id="ARBA00023004"/>
    </source>
</evidence>
<dbReference type="PANTHER" id="PTHR20883">
    <property type="entry name" value="PHYTANOYL-COA DIOXYGENASE DOMAIN CONTAINING 1"/>
    <property type="match status" value="1"/>
</dbReference>
<evidence type="ECO:0008006" key="5">
    <source>
        <dbReference type="Google" id="ProtNLM"/>
    </source>
</evidence>
<evidence type="ECO:0000313" key="3">
    <source>
        <dbReference type="EMBL" id="PSJ40644.1"/>
    </source>
</evidence>
<organism evidence="3 4">
    <name type="scientific">Allosphingosinicella deserti</name>
    <dbReference type="NCBI Taxonomy" id="2116704"/>
    <lineage>
        <taxon>Bacteria</taxon>
        <taxon>Pseudomonadati</taxon>
        <taxon>Pseudomonadota</taxon>
        <taxon>Alphaproteobacteria</taxon>
        <taxon>Sphingomonadales</taxon>
        <taxon>Sphingomonadaceae</taxon>
        <taxon>Allosphingosinicella</taxon>
    </lineage>
</organism>
<protein>
    <recommendedName>
        <fullName evidence="5">Phytanoyl-CoA dioxygenase</fullName>
    </recommendedName>
</protein>
<reference evidence="3 4" key="1">
    <citation type="submission" date="2018-03" db="EMBL/GenBank/DDBJ databases">
        <title>The draft genome of Sphingosinicella sp. GL-C-18.</title>
        <authorList>
            <person name="Liu L."/>
            <person name="Li L."/>
            <person name="Liang L."/>
            <person name="Zhang X."/>
            <person name="Wang T."/>
        </authorList>
    </citation>
    <scope>NUCLEOTIDE SEQUENCE [LARGE SCALE GENOMIC DNA]</scope>
    <source>
        <strain evidence="3 4">GL-C-18</strain>
    </source>
</reference>
<evidence type="ECO:0000313" key="4">
    <source>
        <dbReference type="Proteomes" id="UP000241167"/>
    </source>
</evidence>
<keyword evidence="1" id="KW-0479">Metal-binding</keyword>
<accession>A0A2P7QRQ8</accession>
<name>A0A2P7QRQ8_9SPHN</name>
<sequence>MRRPFMLEPQFATAETASDFRRLGYAVAPLLTADEVSAVRGALDGLMRDHAKSGRSDDDLRQGHITYYNADGAYQEAVAALVRATFTPVLDRIVSGYRVSAGGAFIKPPGGGEMGVHCDYRATTDPDAVTFTLWCALADVDEANGALCLLPGSHKVRDQIIGPGVSPYFESYPDRIKSRSVPVRVRAGEALLFQTGMIHWSLPNRSDRLRPAIHFIAVPADAPHVIYMPKDSVPPKRFEILDLSDVLAFHPGVHPPSLGSIDHSNRPIGWPELERLVDEAVGAPPKAAPAGLWARSRTLVRRAFGA</sequence>
<keyword evidence="4" id="KW-1185">Reference proteome</keyword>
<evidence type="ECO:0000256" key="1">
    <source>
        <dbReference type="ARBA" id="ARBA00022723"/>
    </source>
</evidence>
<dbReference type="InterPro" id="IPR008775">
    <property type="entry name" value="Phytyl_CoA_dOase-like"/>
</dbReference>
<dbReference type="GO" id="GO:0005506">
    <property type="term" value="F:iron ion binding"/>
    <property type="evidence" value="ECO:0007669"/>
    <property type="project" value="UniProtKB-ARBA"/>
</dbReference>
<proteinExistence type="predicted"/>
<dbReference type="Gene3D" id="2.60.120.620">
    <property type="entry name" value="q2cbj1_9rhob like domain"/>
    <property type="match status" value="1"/>
</dbReference>
<comment type="caution">
    <text evidence="3">The sequence shown here is derived from an EMBL/GenBank/DDBJ whole genome shotgun (WGS) entry which is preliminary data.</text>
</comment>
<keyword evidence="2" id="KW-0408">Iron</keyword>